<dbReference type="CDD" id="cd04301">
    <property type="entry name" value="NAT_SF"/>
    <property type="match status" value="1"/>
</dbReference>
<dbReference type="InterPro" id="IPR016181">
    <property type="entry name" value="Acyl_CoA_acyltransferase"/>
</dbReference>
<dbReference type="PROSITE" id="PS51186">
    <property type="entry name" value="GNAT"/>
    <property type="match status" value="1"/>
</dbReference>
<dbReference type="GO" id="GO:0031415">
    <property type="term" value="C:NatA complex"/>
    <property type="evidence" value="ECO:0007669"/>
    <property type="project" value="TreeGrafter"/>
</dbReference>
<keyword evidence="5" id="KW-1185">Reference proteome</keyword>
<proteinExistence type="predicted"/>
<dbReference type="GO" id="GO:0007064">
    <property type="term" value="P:mitotic sister chromatid cohesion"/>
    <property type="evidence" value="ECO:0007669"/>
    <property type="project" value="TreeGrafter"/>
</dbReference>
<dbReference type="PANTHER" id="PTHR42919:SF8">
    <property type="entry name" value="N-ALPHA-ACETYLTRANSFERASE 50"/>
    <property type="match status" value="1"/>
</dbReference>
<evidence type="ECO:0000256" key="1">
    <source>
        <dbReference type="ARBA" id="ARBA00022679"/>
    </source>
</evidence>
<accession>A0A2T5GMJ8</accession>
<keyword evidence="2" id="KW-0012">Acyltransferase</keyword>
<evidence type="ECO:0000313" key="4">
    <source>
        <dbReference type="EMBL" id="PTQ60498.1"/>
    </source>
</evidence>
<feature type="domain" description="N-acetyltransferase" evidence="3">
    <location>
        <begin position="11"/>
        <end position="161"/>
    </location>
</feature>
<evidence type="ECO:0000259" key="3">
    <source>
        <dbReference type="PROSITE" id="PS51186"/>
    </source>
</evidence>
<dbReference type="AlphaFoldDB" id="A0A2T5GMJ8"/>
<evidence type="ECO:0000256" key="2">
    <source>
        <dbReference type="ARBA" id="ARBA00023315"/>
    </source>
</evidence>
<dbReference type="RefSeq" id="WP_107957941.1">
    <property type="nucleotide sequence ID" value="NZ_QAOG01000003.1"/>
</dbReference>
<protein>
    <submittedName>
        <fullName evidence="4">Ribosomal-protein-alanine N-acetyltransferase</fullName>
    </submittedName>
</protein>
<keyword evidence="1 4" id="KW-0808">Transferase</keyword>
<dbReference type="PANTHER" id="PTHR42919">
    <property type="entry name" value="N-ALPHA-ACETYLTRANSFERASE"/>
    <property type="match status" value="1"/>
</dbReference>
<dbReference type="Pfam" id="PF13673">
    <property type="entry name" value="Acetyltransf_10"/>
    <property type="match status" value="1"/>
</dbReference>
<organism evidence="4 5">
    <name type="scientific">Sphingomonas aurantiaca</name>
    <dbReference type="NCBI Taxonomy" id="185949"/>
    <lineage>
        <taxon>Bacteria</taxon>
        <taxon>Pseudomonadati</taxon>
        <taxon>Pseudomonadota</taxon>
        <taxon>Alphaproteobacteria</taxon>
        <taxon>Sphingomonadales</taxon>
        <taxon>Sphingomonadaceae</taxon>
        <taxon>Sphingomonas</taxon>
    </lineage>
</organism>
<comment type="caution">
    <text evidence="4">The sequence shown here is derived from an EMBL/GenBank/DDBJ whole genome shotgun (WGS) entry which is preliminary data.</text>
</comment>
<dbReference type="EMBL" id="QAOG01000003">
    <property type="protein sequence ID" value="PTQ60498.1"/>
    <property type="molecule type" value="Genomic_DNA"/>
</dbReference>
<dbReference type="Gene3D" id="3.40.630.30">
    <property type="match status" value="1"/>
</dbReference>
<name>A0A2T5GMJ8_9SPHN</name>
<evidence type="ECO:0000313" key="5">
    <source>
        <dbReference type="Proteomes" id="UP000244189"/>
    </source>
</evidence>
<gene>
    <name evidence="4" type="ORF">C8J26_2210</name>
</gene>
<dbReference type="SUPFAM" id="SSF55729">
    <property type="entry name" value="Acyl-CoA N-acyltransferases (Nat)"/>
    <property type="match status" value="1"/>
</dbReference>
<dbReference type="Proteomes" id="UP000244189">
    <property type="component" value="Unassembled WGS sequence"/>
</dbReference>
<dbReference type="InterPro" id="IPR051556">
    <property type="entry name" value="N-term/lysine_N-AcTrnsfr"/>
</dbReference>
<dbReference type="GO" id="GO:0016747">
    <property type="term" value="F:acyltransferase activity, transferring groups other than amino-acyl groups"/>
    <property type="evidence" value="ECO:0007669"/>
    <property type="project" value="InterPro"/>
</dbReference>
<reference evidence="4 5" key="1">
    <citation type="submission" date="2018-04" db="EMBL/GenBank/DDBJ databases">
        <title>Genomic Encyclopedia of Type Strains, Phase III (KMG-III): the genomes of soil and plant-associated and newly described type strains.</title>
        <authorList>
            <person name="Whitman W."/>
        </authorList>
    </citation>
    <scope>NUCLEOTIDE SEQUENCE [LARGE SCALE GENOMIC DNA]</scope>
    <source>
        <strain evidence="4 5">MA101b</strain>
    </source>
</reference>
<sequence>MATRQVATRAVALRTGDARDLAIVDALMTEAFDPRYGEAWTRSQCLGVLALTGVQLTLAIVDDVPAGFTMTRAVADEAELLLIAVAPAQRRRGVGTALIRAAIAECSACAIAKLHLEVRAGNDAVGLYRAHGFTKVGERRAYYRGKTGVAHDAHTYSRDINS</sequence>
<dbReference type="InterPro" id="IPR000182">
    <property type="entry name" value="GNAT_dom"/>
</dbReference>